<sequence length="613" mass="65518">MPRVDADELVTDPHPASGDPDTDTGPLHGTRPRPPAAHVVHRGPGPLDRRGLRWLRVDALGLTVAVAFGSLAMTPSLIPRDWMVQGLATGLSAAAGYGVGTTLWFLIRRTHVGLRLVAHARGWVPRRVRLVAWPILLVASAVVVAIALVAGVHWQRELAVLVGMEPPTLLGYSRAVPLGIVVAILPIALVRLVRHADHVLVRGLRRYARLPRRIAAAVAVVLLAVILSAFLNQVVLGGTLAVVDQAFSGVNDETYPGFDQPTDPRRSGSPASLVPWQTLGKEGRRFVAAGLDPAILARAGNRPAVEPIRAYVGLESAPDAQSRADLAVAELDREGAFARPVVAVITTTGTGWVDDPVSNSLEAMYGGNTAMVATQYSYLPSWLSFLFDGPRAEEAGRLLIDAVHARIEAIPEGQPRPRMLVFGESLGSQGSEAAFSSLADVRANTDGALWVGPPNSNRLWSQIVTRRDPGSPEILPTYSDGLVVRFAADGGSATVAQTPPTPWITPHVLYLQHASDPVVWWSPRLLWERPDWLVERRGPDVLGAMSWYPVITFWQVTIDLVNAVDVPPGHGHVYAGEVLDGWAAIGAPQGWTAADTARVQQALVGTSASTAAG</sequence>
<evidence type="ECO:0000259" key="4">
    <source>
        <dbReference type="Pfam" id="PF15420"/>
    </source>
</evidence>
<dbReference type="Proteomes" id="UP000535890">
    <property type="component" value="Unassembled WGS sequence"/>
</dbReference>
<keyword evidence="2" id="KW-1133">Transmembrane helix</keyword>
<feature type="transmembrane region" description="Helical" evidence="2">
    <location>
        <begin position="128"/>
        <end position="154"/>
    </location>
</feature>
<keyword evidence="2" id="KW-0472">Membrane</keyword>
<dbReference type="InterPro" id="IPR027787">
    <property type="entry name" value="Alpha/beta-hydrolase_catalytic"/>
</dbReference>
<dbReference type="Pfam" id="PF15420">
    <property type="entry name" value="Abhydrolase_9_N"/>
    <property type="match status" value="1"/>
</dbReference>
<feature type="domain" description="Alpha/beta-hydrolase catalytic" evidence="3">
    <location>
        <begin position="308"/>
        <end position="599"/>
    </location>
</feature>
<feature type="transmembrane region" description="Helical" evidence="2">
    <location>
        <begin position="84"/>
        <end position="107"/>
    </location>
</feature>
<protein>
    <submittedName>
        <fullName evidence="5">Putative membrane protein</fullName>
    </submittedName>
</protein>
<proteinExistence type="predicted"/>
<feature type="transmembrane region" description="Helical" evidence="2">
    <location>
        <begin position="59"/>
        <end position="78"/>
    </location>
</feature>
<keyword evidence="2" id="KW-0812">Transmembrane</keyword>
<dbReference type="Pfam" id="PF10081">
    <property type="entry name" value="Abhydrolase_9"/>
    <property type="match status" value="1"/>
</dbReference>
<evidence type="ECO:0000313" key="5">
    <source>
        <dbReference type="EMBL" id="NYD36353.1"/>
    </source>
</evidence>
<feature type="region of interest" description="Disordered" evidence="1">
    <location>
        <begin position="1"/>
        <end position="44"/>
    </location>
</feature>
<evidence type="ECO:0000313" key="6">
    <source>
        <dbReference type="Proteomes" id="UP000535890"/>
    </source>
</evidence>
<organism evidence="5 6">
    <name type="scientific">Actinomycetospora corticicola</name>
    <dbReference type="NCBI Taxonomy" id="663602"/>
    <lineage>
        <taxon>Bacteria</taxon>
        <taxon>Bacillati</taxon>
        <taxon>Actinomycetota</taxon>
        <taxon>Actinomycetes</taxon>
        <taxon>Pseudonocardiales</taxon>
        <taxon>Pseudonocardiaceae</taxon>
        <taxon>Actinomycetospora</taxon>
    </lineage>
</organism>
<comment type="caution">
    <text evidence="5">The sequence shown here is derived from an EMBL/GenBank/DDBJ whole genome shotgun (WGS) entry which is preliminary data.</text>
</comment>
<feature type="transmembrane region" description="Helical" evidence="2">
    <location>
        <begin position="174"/>
        <end position="193"/>
    </location>
</feature>
<gene>
    <name evidence="5" type="ORF">BJ983_002455</name>
</gene>
<name>A0A7Y9J5N7_9PSEU</name>
<reference evidence="5 6" key="1">
    <citation type="submission" date="2020-07" db="EMBL/GenBank/DDBJ databases">
        <title>Sequencing the genomes of 1000 actinobacteria strains.</title>
        <authorList>
            <person name="Klenk H.-P."/>
        </authorList>
    </citation>
    <scope>NUCLEOTIDE SEQUENCE [LARGE SCALE GENOMIC DNA]</scope>
    <source>
        <strain evidence="5 6">DSM 45772</strain>
    </source>
</reference>
<evidence type="ECO:0000256" key="1">
    <source>
        <dbReference type="SAM" id="MobiDB-lite"/>
    </source>
</evidence>
<dbReference type="AlphaFoldDB" id="A0A7Y9J5N7"/>
<feature type="transmembrane region" description="Helical" evidence="2">
    <location>
        <begin position="214"/>
        <end position="231"/>
    </location>
</feature>
<evidence type="ECO:0000259" key="3">
    <source>
        <dbReference type="Pfam" id="PF10081"/>
    </source>
</evidence>
<dbReference type="InterPro" id="IPR027788">
    <property type="entry name" value="Alpha/beta-hydrolase_N_dom"/>
</dbReference>
<dbReference type="RefSeq" id="WP_218890244.1">
    <property type="nucleotide sequence ID" value="NZ_BAABHP010000028.1"/>
</dbReference>
<evidence type="ECO:0000256" key="2">
    <source>
        <dbReference type="SAM" id="Phobius"/>
    </source>
</evidence>
<keyword evidence="6" id="KW-1185">Reference proteome</keyword>
<accession>A0A7Y9J5N7</accession>
<feature type="domain" description="Alpha/beta-hydrolase N-terminal" evidence="4">
    <location>
        <begin position="73"/>
        <end position="290"/>
    </location>
</feature>
<dbReference type="EMBL" id="JACCBN010000001">
    <property type="protein sequence ID" value="NYD36353.1"/>
    <property type="molecule type" value="Genomic_DNA"/>
</dbReference>